<accession>A0ABT9MTC1</accession>
<protein>
    <recommendedName>
        <fullName evidence="1">DUF559 domain-containing protein</fullName>
    </recommendedName>
</protein>
<organism evidence="2 3">
    <name type="scientific">Catenuloplanes nepalensis</name>
    <dbReference type="NCBI Taxonomy" id="587533"/>
    <lineage>
        <taxon>Bacteria</taxon>
        <taxon>Bacillati</taxon>
        <taxon>Actinomycetota</taxon>
        <taxon>Actinomycetes</taxon>
        <taxon>Micromonosporales</taxon>
        <taxon>Micromonosporaceae</taxon>
        <taxon>Catenuloplanes</taxon>
    </lineage>
</organism>
<dbReference type="InterPro" id="IPR007569">
    <property type="entry name" value="DUF559"/>
</dbReference>
<sequence length="254" mass="27788">MWCDAAALILPAGAAISGASAAYLFGARILARGAAVTVTVPPPRRLREQERLRAVHQQLPHGDVVSFGGLPVTSPARTAFDLGRQVGRRAAIVALDALLHRRLVRADRLAAYAMRRSGWPGVALFTARLAEAEPLAESPMETLLRLLITDAGLPRPAAQYDVTTADGRWLARVDLAYPDLRIAIEYDGDHHRARDTHRHDIVRERRLKGDGWLVLRFMADDVHRTPDQTAQIIAAARRRSTAQGVSAVRVSSTP</sequence>
<dbReference type="EMBL" id="JAUSRA010000001">
    <property type="protein sequence ID" value="MDP9794690.1"/>
    <property type="molecule type" value="Genomic_DNA"/>
</dbReference>
<reference evidence="2 3" key="1">
    <citation type="submission" date="2023-07" db="EMBL/GenBank/DDBJ databases">
        <title>Sequencing the genomes of 1000 actinobacteria strains.</title>
        <authorList>
            <person name="Klenk H.-P."/>
        </authorList>
    </citation>
    <scope>NUCLEOTIDE SEQUENCE [LARGE SCALE GENOMIC DNA]</scope>
    <source>
        <strain evidence="2 3">DSM 44710</strain>
    </source>
</reference>
<dbReference type="SUPFAM" id="SSF52980">
    <property type="entry name" value="Restriction endonuclease-like"/>
    <property type="match status" value="1"/>
</dbReference>
<proteinExistence type="predicted"/>
<dbReference type="RefSeq" id="WP_306829901.1">
    <property type="nucleotide sequence ID" value="NZ_JAUSRA010000001.1"/>
</dbReference>
<name>A0ABT9MTC1_9ACTN</name>
<evidence type="ECO:0000313" key="3">
    <source>
        <dbReference type="Proteomes" id="UP001240984"/>
    </source>
</evidence>
<keyword evidence="3" id="KW-1185">Reference proteome</keyword>
<dbReference type="Proteomes" id="UP001240984">
    <property type="component" value="Unassembled WGS sequence"/>
</dbReference>
<evidence type="ECO:0000313" key="2">
    <source>
        <dbReference type="EMBL" id="MDP9794690.1"/>
    </source>
</evidence>
<feature type="domain" description="DUF559" evidence="1">
    <location>
        <begin position="173"/>
        <end position="234"/>
    </location>
</feature>
<gene>
    <name evidence="2" type="ORF">J2S43_003202</name>
</gene>
<evidence type="ECO:0000259" key="1">
    <source>
        <dbReference type="Pfam" id="PF04480"/>
    </source>
</evidence>
<dbReference type="Pfam" id="PF04480">
    <property type="entry name" value="DUF559"/>
    <property type="match status" value="1"/>
</dbReference>
<comment type="caution">
    <text evidence="2">The sequence shown here is derived from an EMBL/GenBank/DDBJ whole genome shotgun (WGS) entry which is preliminary data.</text>
</comment>
<dbReference type="InterPro" id="IPR011335">
    <property type="entry name" value="Restrct_endonuc-II-like"/>
</dbReference>
<dbReference type="Gene3D" id="3.40.960.10">
    <property type="entry name" value="VSR Endonuclease"/>
    <property type="match status" value="1"/>
</dbReference>